<dbReference type="InterPro" id="IPR036388">
    <property type="entry name" value="WH-like_DNA-bd_sf"/>
</dbReference>
<dbReference type="Proteomes" id="UP000198506">
    <property type="component" value="Unassembled WGS sequence"/>
</dbReference>
<dbReference type="InterPro" id="IPR011991">
    <property type="entry name" value="ArsR-like_HTH"/>
</dbReference>
<organism evidence="2 3">
    <name type="scientific">Agrococcus baldri</name>
    <dbReference type="NCBI Taxonomy" id="153730"/>
    <lineage>
        <taxon>Bacteria</taxon>
        <taxon>Bacillati</taxon>
        <taxon>Actinomycetota</taxon>
        <taxon>Actinomycetes</taxon>
        <taxon>Micrococcales</taxon>
        <taxon>Microbacteriaceae</taxon>
        <taxon>Agrococcus</taxon>
    </lineage>
</organism>
<dbReference type="SMART" id="SM00418">
    <property type="entry name" value="HTH_ARSR"/>
    <property type="match status" value="1"/>
</dbReference>
<dbReference type="AlphaFoldDB" id="A0AA94HKE3"/>
<name>A0AA94HKE3_9MICO</name>
<comment type="caution">
    <text evidence="2">The sequence shown here is derived from an EMBL/GenBank/DDBJ whole genome shotgun (WGS) entry which is preliminary data.</text>
</comment>
<evidence type="ECO:0000313" key="3">
    <source>
        <dbReference type="Proteomes" id="UP000198506"/>
    </source>
</evidence>
<dbReference type="Pfam" id="PF12840">
    <property type="entry name" value="HTH_20"/>
    <property type="match status" value="1"/>
</dbReference>
<dbReference type="InterPro" id="IPR023393">
    <property type="entry name" value="START-like_dom_sf"/>
</dbReference>
<keyword evidence="2" id="KW-0238">DNA-binding</keyword>
<feature type="domain" description="HTH arsR-type" evidence="1">
    <location>
        <begin position="26"/>
        <end position="109"/>
    </location>
</feature>
<dbReference type="GO" id="GO:0003700">
    <property type="term" value="F:DNA-binding transcription factor activity"/>
    <property type="evidence" value="ECO:0007669"/>
    <property type="project" value="InterPro"/>
</dbReference>
<dbReference type="EMBL" id="FOZN01000001">
    <property type="protein sequence ID" value="SFR99678.1"/>
    <property type="molecule type" value="Genomic_DNA"/>
</dbReference>
<dbReference type="SUPFAM" id="SSF46785">
    <property type="entry name" value="Winged helix' DNA-binding domain"/>
    <property type="match status" value="1"/>
</dbReference>
<dbReference type="Gene3D" id="3.30.530.20">
    <property type="match status" value="1"/>
</dbReference>
<reference evidence="2 3" key="1">
    <citation type="submission" date="2016-10" db="EMBL/GenBank/DDBJ databases">
        <authorList>
            <person name="Varghese N."/>
            <person name="Submissions S."/>
        </authorList>
    </citation>
    <scope>NUCLEOTIDE SEQUENCE [LARGE SCALE GENOMIC DNA]</scope>
    <source>
        <strain evidence="2 3">IAM 15147</strain>
    </source>
</reference>
<dbReference type="SUPFAM" id="SSF55961">
    <property type="entry name" value="Bet v1-like"/>
    <property type="match status" value="1"/>
</dbReference>
<dbReference type="CDD" id="cd00090">
    <property type="entry name" value="HTH_ARSR"/>
    <property type="match status" value="1"/>
</dbReference>
<accession>A0AA94HKE3</accession>
<dbReference type="InterPro" id="IPR001845">
    <property type="entry name" value="HTH_ArsR_DNA-bd_dom"/>
</dbReference>
<keyword evidence="3" id="KW-1185">Reference proteome</keyword>
<dbReference type="Gene3D" id="1.10.10.10">
    <property type="entry name" value="Winged helix-like DNA-binding domain superfamily/Winged helix DNA-binding domain"/>
    <property type="match status" value="1"/>
</dbReference>
<evidence type="ECO:0000313" key="2">
    <source>
        <dbReference type="EMBL" id="SFR99678.1"/>
    </source>
</evidence>
<protein>
    <submittedName>
        <fullName evidence="2">DNA-binding transcriptional regulator, ArsR family</fullName>
    </submittedName>
</protein>
<sequence>MRCAGILVVCGFPHLFWEAEMQARDAVWAALSHPARRSIVDALRIETATSGALHARLEREGASPSRFATQRHLQVLREADLVLVTQRGRERLNALNASALFQATIGWLEPESARTAHALDGLKRLAEAPAPSPTAPTPTAKEQRMTEFHITQAIDIAAEPARVWQALVEEPAAWWGAPYQLLDGPSSFELPLQCGAAVVERQGDASALWGHVSAVTPGSVYAWLGQMGMGAGAWGEVRYELEATDAGTRVTLTHDSALLWDDDAAGARASYDYGWADLNARLKAFVETGAKHGTAGTNAEPEFVFEPSS</sequence>
<evidence type="ECO:0000259" key="1">
    <source>
        <dbReference type="SMART" id="SM00418"/>
    </source>
</evidence>
<gene>
    <name evidence="2" type="ORF">SAMN04487783_0375</name>
</gene>
<dbReference type="CDD" id="cd07814">
    <property type="entry name" value="SRPBCC_CalC_Aha1-like"/>
    <property type="match status" value="1"/>
</dbReference>
<proteinExistence type="predicted"/>
<dbReference type="GO" id="GO:0003677">
    <property type="term" value="F:DNA binding"/>
    <property type="evidence" value="ECO:0007669"/>
    <property type="project" value="UniProtKB-KW"/>
</dbReference>
<dbReference type="InterPro" id="IPR036390">
    <property type="entry name" value="WH_DNA-bd_sf"/>
</dbReference>